<dbReference type="Gene3D" id="3.40.640.10">
    <property type="entry name" value="Type I PLP-dependent aspartate aminotransferase-like (Major domain)"/>
    <property type="match status" value="1"/>
</dbReference>
<keyword evidence="3" id="KW-0032">Aminotransferase</keyword>
<dbReference type="PANTHER" id="PTHR43807">
    <property type="entry name" value="FI04487P"/>
    <property type="match status" value="1"/>
</dbReference>
<dbReference type="OrthoDB" id="2414662at2759"/>
<dbReference type="InterPro" id="IPR015422">
    <property type="entry name" value="PyrdxlP-dep_Trfase_small"/>
</dbReference>
<name>A0A1X6N770_9APHY</name>
<dbReference type="Proteomes" id="UP000194127">
    <property type="component" value="Unassembled WGS sequence"/>
</dbReference>
<dbReference type="InterPro" id="IPR004839">
    <property type="entry name" value="Aminotransferase_I/II_large"/>
</dbReference>
<dbReference type="RefSeq" id="XP_024341261.1">
    <property type="nucleotide sequence ID" value="XM_024478777.1"/>
</dbReference>
<reference evidence="7 8" key="1">
    <citation type="submission" date="2017-04" db="EMBL/GenBank/DDBJ databases">
        <title>Genome Sequence of the Model Brown-Rot Fungus Postia placenta SB12.</title>
        <authorList>
            <consortium name="DOE Joint Genome Institute"/>
            <person name="Gaskell J."/>
            <person name="Kersten P."/>
            <person name="Larrondo L.F."/>
            <person name="Canessa P."/>
            <person name="Martinez D."/>
            <person name="Hibbett D."/>
            <person name="Schmoll M."/>
            <person name="Kubicek C.P."/>
            <person name="Martinez A.T."/>
            <person name="Yadav J."/>
            <person name="Master E."/>
            <person name="Magnuson J.K."/>
            <person name="James T."/>
            <person name="Yaver D."/>
            <person name="Berka R."/>
            <person name="Labutti K."/>
            <person name="Lipzen A."/>
            <person name="Aerts A."/>
            <person name="Barry K."/>
            <person name="Henrissat B."/>
            <person name="Blanchette R."/>
            <person name="Grigoriev I."/>
            <person name="Cullen D."/>
        </authorList>
    </citation>
    <scope>NUCLEOTIDE SEQUENCE [LARGE SCALE GENOMIC DNA]</scope>
    <source>
        <strain evidence="7 8">MAD-698-R-SB12</strain>
    </source>
</reference>
<dbReference type="Gene3D" id="3.90.1150.10">
    <property type="entry name" value="Aspartate Aminotransferase, domain 1"/>
    <property type="match status" value="1"/>
</dbReference>
<feature type="domain" description="Aminotransferase class I/classII large" evidence="6">
    <location>
        <begin position="32"/>
        <end position="409"/>
    </location>
</feature>
<dbReference type="FunFam" id="3.40.640.10:FF:000024">
    <property type="entry name" value="Kynurenine--oxoglutarate transaminase 3"/>
    <property type="match status" value="1"/>
</dbReference>
<sequence length="417" mass="46490">MPSLHVAARMEHARALQPDVWSTFSAASLPPDCINLGQGYMNFAPPAWACEGAEAALKTAEGNQAAPVTGIQRLREAIKAFYGTQYGKELDAETEIVVTGGIHAVLTAFVDPGDEVVIFEPFFDHHISSAVLNGGKPVYVPLHPSQDNQSQHGRKTWSIDFGELRRAITSRTKMIILNTPHNPVGKVLTRQELETIAELAREYNLLVFSDEVYETIVYDDREHIRIASLPGMWERTLTVSSTSKLFAATGWRVGWLIGPPELVRPAFAATLRMSYCTNTPMQEAAALSFERAAAHDFFAVQLQEYAEKRALLTGAFERVGIAYTVPEGGYFVLVDVSRVRWPDDYPFPVALKGRGRDFRAAWFIAVEVGVSSIPLTAFYCEEHQEFGENYLRVAFCKDVDTVKRAAERLQNLKNYIL</sequence>
<evidence type="ECO:0000256" key="3">
    <source>
        <dbReference type="ARBA" id="ARBA00022576"/>
    </source>
</evidence>
<comment type="cofactor">
    <cofactor evidence="1">
        <name>pyridoxal 5'-phosphate</name>
        <dbReference type="ChEBI" id="CHEBI:597326"/>
    </cofactor>
</comment>
<dbReference type="CDD" id="cd00609">
    <property type="entry name" value="AAT_like"/>
    <property type="match status" value="1"/>
</dbReference>
<dbReference type="InterPro" id="IPR015421">
    <property type="entry name" value="PyrdxlP-dep_Trfase_major"/>
</dbReference>
<keyword evidence="5" id="KW-0663">Pyridoxal phosphate</keyword>
<dbReference type="InterPro" id="IPR004838">
    <property type="entry name" value="NHTrfase_class1_PyrdxlP-BS"/>
</dbReference>
<dbReference type="PANTHER" id="PTHR43807:SF20">
    <property type="entry name" value="FI04487P"/>
    <property type="match status" value="1"/>
</dbReference>
<keyword evidence="4" id="KW-0808">Transferase</keyword>
<proteinExistence type="inferred from homology"/>
<evidence type="ECO:0000256" key="5">
    <source>
        <dbReference type="ARBA" id="ARBA00022898"/>
    </source>
</evidence>
<protein>
    <recommendedName>
        <fullName evidence="6">Aminotransferase class I/classII large domain-containing protein</fullName>
    </recommendedName>
</protein>
<accession>A0A1X6N770</accession>
<comment type="similarity">
    <text evidence="2">Belongs to the class-I pyridoxal-phosphate-dependent aminotransferase family.</text>
</comment>
<evidence type="ECO:0000256" key="1">
    <source>
        <dbReference type="ARBA" id="ARBA00001933"/>
    </source>
</evidence>
<evidence type="ECO:0000259" key="6">
    <source>
        <dbReference type="Pfam" id="PF00155"/>
    </source>
</evidence>
<keyword evidence="8" id="KW-1185">Reference proteome</keyword>
<evidence type="ECO:0000313" key="7">
    <source>
        <dbReference type="EMBL" id="OSX64467.1"/>
    </source>
</evidence>
<dbReference type="GO" id="GO:0005739">
    <property type="term" value="C:mitochondrion"/>
    <property type="evidence" value="ECO:0007669"/>
    <property type="project" value="TreeGrafter"/>
</dbReference>
<dbReference type="PROSITE" id="PS00105">
    <property type="entry name" value="AA_TRANSFER_CLASS_1"/>
    <property type="match status" value="1"/>
</dbReference>
<organism evidence="7 8">
    <name type="scientific">Postia placenta MAD-698-R-SB12</name>
    <dbReference type="NCBI Taxonomy" id="670580"/>
    <lineage>
        <taxon>Eukaryota</taxon>
        <taxon>Fungi</taxon>
        <taxon>Dikarya</taxon>
        <taxon>Basidiomycota</taxon>
        <taxon>Agaricomycotina</taxon>
        <taxon>Agaricomycetes</taxon>
        <taxon>Polyporales</taxon>
        <taxon>Adustoporiaceae</taxon>
        <taxon>Rhodonia</taxon>
    </lineage>
</organism>
<dbReference type="AlphaFoldDB" id="A0A1X6N770"/>
<gene>
    <name evidence="7" type="ORF">POSPLADRAFT_1045502</name>
</gene>
<evidence type="ECO:0000313" key="8">
    <source>
        <dbReference type="Proteomes" id="UP000194127"/>
    </source>
</evidence>
<dbReference type="EMBL" id="KZ110594">
    <property type="protein sequence ID" value="OSX64467.1"/>
    <property type="molecule type" value="Genomic_DNA"/>
</dbReference>
<dbReference type="SUPFAM" id="SSF53383">
    <property type="entry name" value="PLP-dependent transferases"/>
    <property type="match status" value="1"/>
</dbReference>
<dbReference type="InterPro" id="IPR015424">
    <property type="entry name" value="PyrdxlP-dep_Trfase"/>
</dbReference>
<evidence type="ECO:0000256" key="4">
    <source>
        <dbReference type="ARBA" id="ARBA00022679"/>
    </source>
</evidence>
<dbReference type="GeneID" id="36323727"/>
<dbReference type="GO" id="GO:0030170">
    <property type="term" value="F:pyridoxal phosphate binding"/>
    <property type="evidence" value="ECO:0007669"/>
    <property type="project" value="InterPro"/>
</dbReference>
<dbReference type="Pfam" id="PF00155">
    <property type="entry name" value="Aminotran_1_2"/>
    <property type="match status" value="1"/>
</dbReference>
<evidence type="ECO:0000256" key="2">
    <source>
        <dbReference type="ARBA" id="ARBA00007441"/>
    </source>
</evidence>
<dbReference type="STRING" id="670580.A0A1X6N770"/>
<dbReference type="InterPro" id="IPR051326">
    <property type="entry name" value="Kynurenine-oxoglutarate_AT"/>
</dbReference>
<dbReference type="GO" id="GO:0016212">
    <property type="term" value="F:kynurenine-oxoglutarate transaminase activity"/>
    <property type="evidence" value="ECO:0007669"/>
    <property type="project" value="TreeGrafter"/>
</dbReference>